<dbReference type="AlphaFoldDB" id="A0A9D1UU98"/>
<feature type="transmembrane region" description="Helical" evidence="7">
    <location>
        <begin position="226"/>
        <end position="243"/>
    </location>
</feature>
<evidence type="ECO:0000256" key="3">
    <source>
        <dbReference type="ARBA" id="ARBA00022692"/>
    </source>
</evidence>
<dbReference type="InterPro" id="IPR050925">
    <property type="entry name" value="Rhomboid_protease_S54"/>
</dbReference>
<feature type="transmembrane region" description="Helical" evidence="7">
    <location>
        <begin position="117"/>
        <end position="138"/>
    </location>
</feature>
<dbReference type="GO" id="GO:0004252">
    <property type="term" value="F:serine-type endopeptidase activity"/>
    <property type="evidence" value="ECO:0007669"/>
    <property type="project" value="InterPro"/>
</dbReference>
<reference evidence="9" key="2">
    <citation type="submission" date="2021-04" db="EMBL/GenBank/DDBJ databases">
        <authorList>
            <person name="Gilroy R."/>
        </authorList>
    </citation>
    <scope>NUCLEOTIDE SEQUENCE</scope>
    <source>
        <strain evidence="9">ChiHejej3B27-3195</strain>
    </source>
</reference>
<feature type="transmembrane region" description="Helical" evidence="7">
    <location>
        <begin position="200"/>
        <end position="220"/>
    </location>
</feature>
<keyword evidence="6 7" id="KW-0472">Membrane</keyword>
<comment type="subcellular location">
    <subcellularLocation>
        <location evidence="1">Membrane</location>
        <topology evidence="1">Multi-pass membrane protein</topology>
    </subcellularLocation>
</comment>
<comment type="similarity">
    <text evidence="2">Belongs to the peptidase S54 family.</text>
</comment>
<comment type="caution">
    <text evidence="9">The sequence shown here is derived from an EMBL/GenBank/DDBJ whole genome shotgun (WGS) entry which is preliminary data.</text>
</comment>
<keyword evidence="5 7" id="KW-1133">Transmembrane helix</keyword>
<evidence type="ECO:0000259" key="8">
    <source>
        <dbReference type="Pfam" id="PF01694"/>
    </source>
</evidence>
<evidence type="ECO:0000313" key="10">
    <source>
        <dbReference type="Proteomes" id="UP000824151"/>
    </source>
</evidence>
<reference evidence="9" key="1">
    <citation type="journal article" date="2021" name="PeerJ">
        <title>Extensive microbial diversity within the chicken gut microbiome revealed by metagenomics and culture.</title>
        <authorList>
            <person name="Gilroy R."/>
            <person name="Ravi A."/>
            <person name="Getino M."/>
            <person name="Pursley I."/>
            <person name="Horton D.L."/>
            <person name="Alikhan N.F."/>
            <person name="Baker D."/>
            <person name="Gharbi K."/>
            <person name="Hall N."/>
            <person name="Watson M."/>
            <person name="Adriaenssens E.M."/>
            <person name="Foster-Nyarko E."/>
            <person name="Jarju S."/>
            <person name="Secka A."/>
            <person name="Antonio M."/>
            <person name="Oren A."/>
            <person name="Chaudhuri R.R."/>
            <person name="La Ragione R."/>
            <person name="Hildebrand F."/>
            <person name="Pallen M.J."/>
        </authorList>
    </citation>
    <scope>NUCLEOTIDE SEQUENCE</scope>
    <source>
        <strain evidence="9">ChiHejej3B27-3195</strain>
    </source>
</reference>
<feature type="transmembrane region" description="Helical" evidence="7">
    <location>
        <begin position="68"/>
        <end position="86"/>
    </location>
</feature>
<keyword evidence="4 9" id="KW-0378">Hydrolase</keyword>
<proteinExistence type="inferred from homology"/>
<dbReference type="PANTHER" id="PTHR43731:SF14">
    <property type="entry name" value="PRESENILIN-ASSOCIATED RHOMBOID-LIKE PROTEIN, MITOCHONDRIAL"/>
    <property type="match status" value="1"/>
</dbReference>
<dbReference type="InterPro" id="IPR035952">
    <property type="entry name" value="Rhomboid-like_sf"/>
</dbReference>
<evidence type="ECO:0000256" key="6">
    <source>
        <dbReference type="ARBA" id="ARBA00023136"/>
    </source>
</evidence>
<dbReference type="PANTHER" id="PTHR43731">
    <property type="entry name" value="RHOMBOID PROTEASE"/>
    <property type="match status" value="1"/>
</dbReference>
<dbReference type="GO" id="GO:0006508">
    <property type="term" value="P:proteolysis"/>
    <property type="evidence" value="ECO:0007669"/>
    <property type="project" value="UniProtKB-KW"/>
</dbReference>
<feature type="transmembrane region" description="Helical" evidence="7">
    <location>
        <begin position="175"/>
        <end position="193"/>
    </location>
</feature>
<dbReference type="EMBL" id="DXGD01000370">
    <property type="protein sequence ID" value="HIX00467.1"/>
    <property type="molecule type" value="Genomic_DNA"/>
</dbReference>
<evidence type="ECO:0000256" key="1">
    <source>
        <dbReference type="ARBA" id="ARBA00004141"/>
    </source>
</evidence>
<dbReference type="SUPFAM" id="SSF144091">
    <property type="entry name" value="Rhomboid-like"/>
    <property type="match status" value="1"/>
</dbReference>
<evidence type="ECO:0000256" key="2">
    <source>
        <dbReference type="ARBA" id="ARBA00009045"/>
    </source>
</evidence>
<evidence type="ECO:0000313" key="9">
    <source>
        <dbReference type="EMBL" id="HIX00467.1"/>
    </source>
</evidence>
<keyword evidence="3 7" id="KW-0812">Transmembrane</keyword>
<feature type="transmembrane region" description="Helical" evidence="7">
    <location>
        <begin position="255"/>
        <end position="274"/>
    </location>
</feature>
<dbReference type="Gene3D" id="1.20.1540.10">
    <property type="entry name" value="Rhomboid-like"/>
    <property type="match status" value="1"/>
</dbReference>
<evidence type="ECO:0000256" key="5">
    <source>
        <dbReference type="ARBA" id="ARBA00022989"/>
    </source>
</evidence>
<sequence length="276" mass="29483">MCPRHPDRVSHVRCRRCGRPACPECQHQVPVGIQCVECVRSAQASFARERRGRRTQFGAPRGRSSLPVVTYSVIAVCAVVYVLQLIPGSPVTELLWYAPLHTSEWAFQPWRMLTASVLHSPSSAMHILFNMMALWFVGRVIEPAIGWWRYLALLVLSAFGGSVAVLFLSPMTVPTVGASGAVFGLFGALFILLRAAGGQTGGILALIGVNVVIGFVIPQISWQGHLGGLITGVLCALVIAKTPEGPQRTVWQSGGLIAIGIALCGLTALGVPLVSP</sequence>
<evidence type="ECO:0000256" key="4">
    <source>
        <dbReference type="ARBA" id="ARBA00022801"/>
    </source>
</evidence>
<feature type="domain" description="Peptidase S54 rhomboid" evidence="8">
    <location>
        <begin position="108"/>
        <end position="240"/>
    </location>
</feature>
<dbReference type="Proteomes" id="UP000824151">
    <property type="component" value="Unassembled WGS sequence"/>
</dbReference>
<dbReference type="InterPro" id="IPR022764">
    <property type="entry name" value="Peptidase_S54_rhomboid_dom"/>
</dbReference>
<accession>A0A9D1UU98</accession>
<dbReference type="EC" id="3.4.21.105" evidence="9"/>
<gene>
    <name evidence="9" type="ORF">H9871_10030</name>
</gene>
<dbReference type="CDD" id="cd19756">
    <property type="entry name" value="Bbox2"/>
    <property type="match status" value="1"/>
</dbReference>
<keyword evidence="9" id="KW-0645">Protease</keyword>
<feature type="transmembrane region" description="Helical" evidence="7">
    <location>
        <begin position="150"/>
        <end position="169"/>
    </location>
</feature>
<dbReference type="Pfam" id="PF01694">
    <property type="entry name" value="Rhomboid"/>
    <property type="match status" value="1"/>
</dbReference>
<protein>
    <submittedName>
        <fullName evidence="9">Rhomboid family intramembrane serine protease</fullName>
        <ecNumber evidence="9">3.4.21.105</ecNumber>
    </submittedName>
</protein>
<organism evidence="9 10">
    <name type="scientific">Candidatus Nesterenkonia stercoripullorum</name>
    <dbReference type="NCBI Taxonomy" id="2838701"/>
    <lineage>
        <taxon>Bacteria</taxon>
        <taxon>Bacillati</taxon>
        <taxon>Actinomycetota</taxon>
        <taxon>Actinomycetes</taxon>
        <taxon>Micrococcales</taxon>
        <taxon>Micrococcaceae</taxon>
        <taxon>Nesterenkonia</taxon>
    </lineage>
</organism>
<evidence type="ECO:0000256" key="7">
    <source>
        <dbReference type="SAM" id="Phobius"/>
    </source>
</evidence>
<name>A0A9D1UU98_9MICC</name>
<dbReference type="GO" id="GO:0016020">
    <property type="term" value="C:membrane"/>
    <property type="evidence" value="ECO:0007669"/>
    <property type="project" value="UniProtKB-SubCell"/>
</dbReference>